<keyword evidence="1" id="KW-1133">Transmembrane helix</keyword>
<evidence type="ECO:0000313" key="3">
    <source>
        <dbReference type="Proteomes" id="UP000063789"/>
    </source>
</evidence>
<feature type="transmembrane region" description="Helical" evidence="1">
    <location>
        <begin position="66"/>
        <end position="86"/>
    </location>
</feature>
<reference evidence="3" key="1">
    <citation type="submission" date="2015-06" db="EMBL/GenBank/DDBJ databases">
        <title>Complete genome sequence and metabolic analysis of phthalate degradation pathway in Gordonia sp. QH-11.</title>
        <authorList>
            <person name="Jin D."/>
            <person name="Kong X."/>
            <person name="Bai Z."/>
        </authorList>
    </citation>
    <scope>NUCLEOTIDE SEQUENCE [LARGE SCALE GENOMIC DNA]</scope>
    <source>
        <strain evidence="3">QH-11</strain>
    </source>
</reference>
<feature type="transmembrane region" description="Helical" evidence="1">
    <location>
        <begin position="107"/>
        <end position="131"/>
    </location>
</feature>
<sequence length="133" mass="13615">MNIAALILWVITAGGGFVLLAKWLAGGGAKAGTTSRLPAPVVFAHFLVAAVGLVLWIVYLVSDVDALAWVSLVLLVLLALTGFGMVARWLPSLSNDAVDPPEKSFPIAVVGAHGLFAVATLVTVLLTAIGIGS</sequence>
<dbReference type="Proteomes" id="UP000063789">
    <property type="component" value="Chromosome"/>
</dbReference>
<protein>
    <recommendedName>
        <fullName evidence="4">Integral membrane protein</fullName>
    </recommendedName>
</protein>
<dbReference type="EMBL" id="CP011853">
    <property type="protein sequence ID" value="ALG84005.1"/>
    <property type="molecule type" value="Genomic_DNA"/>
</dbReference>
<dbReference type="KEGG" id="goq:ACH46_05095"/>
<feature type="transmembrane region" description="Helical" evidence="1">
    <location>
        <begin position="37"/>
        <end position="60"/>
    </location>
</feature>
<name>A0A0N9N1K1_9ACTN</name>
<evidence type="ECO:0008006" key="4">
    <source>
        <dbReference type="Google" id="ProtNLM"/>
    </source>
</evidence>
<dbReference type="AlphaFoldDB" id="A0A0N9N1K1"/>
<dbReference type="RefSeq" id="WP_062391968.1">
    <property type="nucleotide sequence ID" value="NZ_CP011853.1"/>
</dbReference>
<dbReference type="OrthoDB" id="4559777at2"/>
<organism evidence="2 3">
    <name type="scientific">Gordonia phthalatica</name>
    <dbReference type="NCBI Taxonomy" id="1136941"/>
    <lineage>
        <taxon>Bacteria</taxon>
        <taxon>Bacillati</taxon>
        <taxon>Actinomycetota</taxon>
        <taxon>Actinomycetes</taxon>
        <taxon>Mycobacteriales</taxon>
        <taxon>Gordoniaceae</taxon>
        <taxon>Gordonia</taxon>
    </lineage>
</organism>
<gene>
    <name evidence="2" type="ORF">ACH46_05095</name>
</gene>
<accession>A0A0N9N1K1</accession>
<dbReference type="PATRIC" id="fig|1136941.3.peg.1042"/>
<evidence type="ECO:0000313" key="2">
    <source>
        <dbReference type="EMBL" id="ALG84005.1"/>
    </source>
</evidence>
<keyword evidence="3" id="KW-1185">Reference proteome</keyword>
<evidence type="ECO:0000256" key="1">
    <source>
        <dbReference type="SAM" id="Phobius"/>
    </source>
</evidence>
<proteinExistence type="predicted"/>
<keyword evidence="1" id="KW-0472">Membrane</keyword>
<dbReference type="STRING" id="1136941.ACH46_05095"/>
<feature type="transmembrane region" description="Helical" evidence="1">
    <location>
        <begin position="6"/>
        <end position="25"/>
    </location>
</feature>
<keyword evidence="1" id="KW-0812">Transmembrane</keyword>
<reference evidence="2 3" key="2">
    <citation type="journal article" date="2017" name="Int. J. Syst. Evol. Microbiol.">
        <title>Gordonia phthalatica sp. nov., a di-n-butyl phthalate-degrading bacterium isolated from activated sludge.</title>
        <authorList>
            <person name="Jin D."/>
            <person name="Kong X."/>
            <person name="Jia M."/>
            <person name="Yu X."/>
            <person name="Wang X."/>
            <person name="Zhuang X."/>
            <person name="Deng Y."/>
            <person name="Bai Z."/>
        </authorList>
    </citation>
    <scope>NUCLEOTIDE SEQUENCE [LARGE SCALE GENOMIC DNA]</scope>
    <source>
        <strain evidence="2 3">QH-11</strain>
    </source>
</reference>